<feature type="domain" description="YCII-related" evidence="2">
    <location>
        <begin position="1"/>
        <end position="81"/>
    </location>
</feature>
<dbReference type="PANTHER" id="PTHR37828">
    <property type="entry name" value="GSR2449 PROTEIN"/>
    <property type="match status" value="1"/>
</dbReference>
<dbReference type="Proteomes" id="UP000290092">
    <property type="component" value="Unassembled WGS sequence"/>
</dbReference>
<dbReference type="RefSeq" id="WP_114841767.1">
    <property type="nucleotide sequence ID" value="NZ_CP031219.1"/>
</dbReference>
<comment type="caution">
    <text evidence="3">The sequence shown here is derived from an EMBL/GenBank/DDBJ whole genome shotgun (WGS) entry which is preliminary data.</text>
</comment>
<gene>
    <name evidence="3" type="ORF">CP985_11580</name>
</gene>
<accession>A0AAX2AHA0</accession>
<dbReference type="KEGG" id="amyt:AMYT_1327"/>
<evidence type="ECO:0000259" key="2">
    <source>
        <dbReference type="Pfam" id="PF03795"/>
    </source>
</evidence>
<evidence type="ECO:0000313" key="3">
    <source>
        <dbReference type="EMBL" id="RXK14876.1"/>
    </source>
</evidence>
<dbReference type="InterPro" id="IPR005545">
    <property type="entry name" value="YCII"/>
</dbReference>
<dbReference type="AlphaFoldDB" id="A0AAX2AHA0"/>
<evidence type="ECO:0000313" key="4">
    <source>
        <dbReference type="Proteomes" id="UP000290092"/>
    </source>
</evidence>
<protein>
    <submittedName>
        <fullName evidence="3">GTP cyclohydrolase</fullName>
    </submittedName>
</protein>
<evidence type="ECO:0000256" key="1">
    <source>
        <dbReference type="ARBA" id="ARBA00007689"/>
    </source>
</evidence>
<keyword evidence="4" id="KW-1185">Reference proteome</keyword>
<dbReference type="PANTHER" id="PTHR37828:SF1">
    <property type="entry name" value="YCII-RELATED DOMAIN-CONTAINING PROTEIN"/>
    <property type="match status" value="1"/>
</dbReference>
<organism evidence="3 4">
    <name type="scientific">Malaciobacter mytili LMG 24559</name>
    <dbReference type="NCBI Taxonomy" id="1032238"/>
    <lineage>
        <taxon>Bacteria</taxon>
        <taxon>Pseudomonadati</taxon>
        <taxon>Campylobacterota</taxon>
        <taxon>Epsilonproteobacteria</taxon>
        <taxon>Campylobacterales</taxon>
        <taxon>Arcobacteraceae</taxon>
        <taxon>Malaciobacter</taxon>
    </lineage>
</organism>
<proteinExistence type="inferred from homology"/>
<name>A0AAX2AHA0_9BACT</name>
<dbReference type="SUPFAM" id="SSF54909">
    <property type="entry name" value="Dimeric alpha+beta barrel"/>
    <property type="match status" value="1"/>
</dbReference>
<comment type="similarity">
    <text evidence="1">Belongs to the YciI family.</text>
</comment>
<sequence length="97" mass="11327">MFIVNLNYIKPLEEVDKYLHEHINYLEEQYSLGNFVASGKKIPRTGGVILSKIRFLSDLEKILHQDPFHKAKLATYEITEFIPSMTAKEFENLKELV</sequence>
<dbReference type="Pfam" id="PF03795">
    <property type="entry name" value="YCII"/>
    <property type="match status" value="1"/>
</dbReference>
<reference evidence="3 4" key="1">
    <citation type="submission" date="2017-09" db="EMBL/GenBank/DDBJ databases">
        <title>Genomics of the genus Arcobacter.</title>
        <authorList>
            <person name="Perez-Cataluna A."/>
            <person name="Figueras M.J."/>
            <person name="Salas-Masso N."/>
        </authorList>
    </citation>
    <scope>NUCLEOTIDE SEQUENCE [LARGE SCALE GENOMIC DNA]</scope>
    <source>
        <strain evidence="3 4">CECT 7386</strain>
    </source>
</reference>
<dbReference type="EMBL" id="NXID01000049">
    <property type="protein sequence ID" value="RXK14876.1"/>
    <property type="molecule type" value="Genomic_DNA"/>
</dbReference>
<dbReference type="InterPro" id="IPR011008">
    <property type="entry name" value="Dimeric_a/b-barrel"/>
</dbReference>